<protein>
    <recommendedName>
        <fullName evidence="1">Heterokaryon incompatibility domain-containing protein</fullName>
    </recommendedName>
</protein>
<dbReference type="Proteomes" id="UP000286045">
    <property type="component" value="Unassembled WGS sequence"/>
</dbReference>
<feature type="domain" description="Heterokaryon incompatibility" evidence="1">
    <location>
        <begin position="49"/>
        <end position="235"/>
    </location>
</feature>
<dbReference type="InterPro" id="IPR052895">
    <property type="entry name" value="HetReg/Transcr_Mod"/>
</dbReference>
<dbReference type="PANTHER" id="PTHR24148:SF73">
    <property type="entry name" value="HET DOMAIN PROTEIN (AFU_ORTHOLOGUE AFUA_8G01020)"/>
    <property type="match status" value="1"/>
</dbReference>
<dbReference type="Pfam" id="PF06985">
    <property type="entry name" value="HET"/>
    <property type="match status" value="1"/>
</dbReference>
<dbReference type="InterPro" id="IPR010730">
    <property type="entry name" value="HET"/>
</dbReference>
<organism evidence="2 3">
    <name type="scientific">Xylaria grammica</name>
    <dbReference type="NCBI Taxonomy" id="363999"/>
    <lineage>
        <taxon>Eukaryota</taxon>
        <taxon>Fungi</taxon>
        <taxon>Dikarya</taxon>
        <taxon>Ascomycota</taxon>
        <taxon>Pezizomycotina</taxon>
        <taxon>Sordariomycetes</taxon>
        <taxon>Xylariomycetidae</taxon>
        <taxon>Xylariales</taxon>
        <taxon>Xylariaceae</taxon>
        <taxon>Xylaria</taxon>
    </lineage>
</organism>
<accession>A0A439D8X7</accession>
<dbReference type="AlphaFoldDB" id="A0A439D8X7"/>
<sequence>MLPIYEPEPLLTPRNIRVLDLHPSSDIAAPVHISLRQLCLNDRRTRDAYEALSYVWGSRAPDVPIVCDGKTLLVTQNCYDALVRLRADISSKKPRCLWVDAICIDQRGDEAATLERNSQVKQMGEVYTSAKTVIIWLGAPSVDSASFFKNLRGLMRYSWLQSFFETFASILDVIPPMMFLFLGTPPVRKASIRLILMANVEFEDEVAESTTPSEPVLVQEFLDNQWFTRVWTLQELCLARRAIVVWGNSSISFHTLNTYVVLSCGLLARKDLPGAKEAALYAISLRYKLAATNTSIYQSSMIKRLWAQNYFSDKRIALYLFEIFKQAGDLKTTVPQDRIFALHSIFERCGITLPDPDYSKPLEQVLEETTRAWIEQRKALSILALAGGGGGSSPSWVPHWIKAQDVTKEDAIQEYNLQVQIGLHENDIYRVRKPRASKDAPVLDAFDSRPGTLRLKGQQIGHITSTFHFKQFREDDGKEAFGATLWHLCQKVHQTSSYPSRVQPLQAFARILEPRVQSEKRMWKGRFSFKQVSACFHQVAESASASQLPAEWNEFCIVKRLIDLSPCTVFFLSTGYMGVGSPCCREGDAAFLLAGSSWPMVLRRTEQVEEGKAHRLVAPVRIEGVMGGEAWSNAVAELQTIYVV</sequence>
<proteinExistence type="predicted"/>
<dbReference type="PANTHER" id="PTHR24148">
    <property type="entry name" value="ANKYRIN REPEAT DOMAIN-CONTAINING PROTEIN 39 HOMOLOG-RELATED"/>
    <property type="match status" value="1"/>
</dbReference>
<evidence type="ECO:0000313" key="2">
    <source>
        <dbReference type="EMBL" id="RWA10854.1"/>
    </source>
</evidence>
<keyword evidence="3" id="KW-1185">Reference proteome</keyword>
<evidence type="ECO:0000313" key="3">
    <source>
        <dbReference type="Proteomes" id="UP000286045"/>
    </source>
</evidence>
<gene>
    <name evidence="2" type="ORF">EKO27_g4272</name>
</gene>
<dbReference type="EMBL" id="RYZI01000099">
    <property type="protein sequence ID" value="RWA10854.1"/>
    <property type="molecule type" value="Genomic_DNA"/>
</dbReference>
<name>A0A439D8X7_9PEZI</name>
<evidence type="ECO:0000259" key="1">
    <source>
        <dbReference type="Pfam" id="PF06985"/>
    </source>
</evidence>
<reference evidence="2 3" key="1">
    <citation type="submission" date="2018-12" db="EMBL/GenBank/DDBJ databases">
        <title>Draft genome sequence of Xylaria grammica IHI A82.</title>
        <authorList>
            <person name="Buettner E."/>
            <person name="Kellner H."/>
        </authorList>
    </citation>
    <scope>NUCLEOTIDE SEQUENCE [LARGE SCALE GENOMIC DNA]</scope>
    <source>
        <strain evidence="2 3">IHI A82</strain>
    </source>
</reference>
<comment type="caution">
    <text evidence="2">The sequence shown here is derived from an EMBL/GenBank/DDBJ whole genome shotgun (WGS) entry which is preliminary data.</text>
</comment>